<gene>
    <name evidence="1" type="ORF">NHX12_030743</name>
</gene>
<evidence type="ECO:0000313" key="1">
    <source>
        <dbReference type="EMBL" id="KAJ3602999.1"/>
    </source>
</evidence>
<comment type="caution">
    <text evidence="1">The sequence shown here is derived from an EMBL/GenBank/DDBJ whole genome shotgun (WGS) entry which is preliminary data.</text>
</comment>
<evidence type="ECO:0000313" key="2">
    <source>
        <dbReference type="Proteomes" id="UP001148018"/>
    </source>
</evidence>
<keyword evidence="2" id="KW-1185">Reference proteome</keyword>
<name>A0A9Q0EAG3_9TELE</name>
<dbReference type="OrthoDB" id="10679275at2759"/>
<organism evidence="1 2">
    <name type="scientific">Muraenolepis orangiensis</name>
    <name type="common">Patagonian moray cod</name>
    <dbReference type="NCBI Taxonomy" id="630683"/>
    <lineage>
        <taxon>Eukaryota</taxon>
        <taxon>Metazoa</taxon>
        <taxon>Chordata</taxon>
        <taxon>Craniata</taxon>
        <taxon>Vertebrata</taxon>
        <taxon>Euteleostomi</taxon>
        <taxon>Actinopterygii</taxon>
        <taxon>Neopterygii</taxon>
        <taxon>Teleostei</taxon>
        <taxon>Neoteleostei</taxon>
        <taxon>Acanthomorphata</taxon>
        <taxon>Zeiogadaria</taxon>
        <taxon>Gadariae</taxon>
        <taxon>Gadiformes</taxon>
        <taxon>Muraenolepidoidei</taxon>
        <taxon>Muraenolepididae</taxon>
        <taxon>Muraenolepis</taxon>
    </lineage>
</organism>
<sequence>MVQNSVLMTIFCHNGFSRLSPRKQEVSSFHGHNSSVPMATTVDDITAWEGDTSTRGQMTQHLSVMSVLHSALAWSAQRWPGPLSAGLVRSALAWSAQPWPGPLSAGLVRSALAWSAQRWPGPLSAGLVRSALAWSAQL</sequence>
<protein>
    <submittedName>
        <fullName evidence="1">Uncharacterized protein</fullName>
    </submittedName>
</protein>
<reference evidence="1" key="1">
    <citation type="submission" date="2022-07" db="EMBL/GenBank/DDBJ databases">
        <title>Chromosome-level genome of Muraenolepis orangiensis.</title>
        <authorList>
            <person name="Kim J."/>
        </authorList>
    </citation>
    <scope>NUCLEOTIDE SEQUENCE</scope>
    <source>
        <strain evidence="1">KU_S4_2022</strain>
        <tissue evidence="1">Muscle</tissue>
    </source>
</reference>
<proteinExistence type="predicted"/>
<dbReference type="Proteomes" id="UP001148018">
    <property type="component" value="Unassembled WGS sequence"/>
</dbReference>
<dbReference type="AlphaFoldDB" id="A0A9Q0EAG3"/>
<accession>A0A9Q0EAG3</accession>
<dbReference type="EMBL" id="JANIIK010000046">
    <property type="protein sequence ID" value="KAJ3602999.1"/>
    <property type="molecule type" value="Genomic_DNA"/>
</dbReference>